<dbReference type="EMBL" id="FLQY01000029">
    <property type="protein sequence ID" value="SBT04197.1"/>
    <property type="molecule type" value="Genomic_DNA"/>
</dbReference>
<dbReference type="Proteomes" id="UP000199600">
    <property type="component" value="Unassembled WGS sequence"/>
</dbReference>
<name>A0A1A8XII8_9RHOO</name>
<sequence length="61" mass="6802">MLLVFKAVSTRFREEVELGFLDPVFRLAALAVQMKLTHAPATLSYPNFVRNAHDSGRANAL</sequence>
<keyword evidence="2" id="KW-1185">Reference proteome</keyword>
<accession>A0A1A8XII8</accession>
<gene>
    <name evidence="1" type="ORF">PROAA_1240011</name>
</gene>
<dbReference type="AlphaFoldDB" id="A0A1A8XII8"/>
<evidence type="ECO:0000313" key="1">
    <source>
        <dbReference type="EMBL" id="SBT04197.1"/>
    </source>
</evidence>
<organism evidence="1 2">
    <name type="scientific">Candidatus Propionivibrio aalborgensis</name>
    <dbReference type="NCBI Taxonomy" id="1860101"/>
    <lineage>
        <taxon>Bacteria</taxon>
        <taxon>Pseudomonadati</taxon>
        <taxon>Pseudomonadota</taxon>
        <taxon>Betaproteobacteria</taxon>
        <taxon>Rhodocyclales</taxon>
        <taxon>Rhodocyclaceae</taxon>
        <taxon>Propionivibrio</taxon>
    </lineage>
</organism>
<protein>
    <submittedName>
        <fullName evidence="1">Uncharacterized protein</fullName>
    </submittedName>
</protein>
<proteinExistence type="predicted"/>
<evidence type="ECO:0000313" key="2">
    <source>
        <dbReference type="Proteomes" id="UP000199600"/>
    </source>
</evidence>
<reference evidence="1 2" key="1">
    <citation type="submission" date="2016-06" db="EMBL/GenBank/DDBJ databases">
        <authorList>
            <person name="Kjaerup R.B."/>
            <person name="Dalgaard T.S."/>
            <person name="Juul-Madsen H.R."/>
        </authorList>
    </citation>
    <scope>NUCLEOTIDE SEQUENCE [LARGE SCALE GENOMIC DNA]</scope>
    <source>
        <strain evidence="1">2</strain>
    </source>
</reference>